<keyword evidence="4" id="KW-0539">Nucleus</keyword>
<feature type="site" description="Important for substrate specificity" evidence="4">
    <location>
        <position position="188"/>
    </location>
</feature>
<feature type="binding site" evidence="4">
    <location>
        <position position="206"/>
    </location>
    <ligand>
        <name>substrate</name>
    </ligand>
</feature>
<accession>A0A074ZVS6</accession>
<reference evidence="7 8" key="1">
    <citation type="submission" date="2013-11" db="EMBL/GenBank/DDBJ databases">
        <title>Opisthorchis viverrini - life in the bile duct.</title>
        <authorList>
            <person name="Young N.D."/>
            <person name="Nagarajan N."/>
            <person name="Lin S.J."/>
            <person name="Korhonen P.K."/>
            <person name="Jex A.R."/>
            <person name="Hall R.S."/>
            <person name="Safavi-Hemami H."/>
            <person name="Kaewkong W."/>
            <person name="Bertrand D."/>
            <person name="Gao S."/>
            <person name="Seet Q."/>
            <person name="Wongkham S."/>
            <person name="Teh B.T."/>
            <person name="Wongkham C."/>
            <person name="Intapan P.M."/>
            <person name="Maleewong W."/>
            <person name="Yang X."/>
            <person name="Hu M."/>
            <person name="Wang Z."/>
            <person name="Hofmann A."/>
            <person name="Sternberg P.W."/>
            <person name="Tan P."/>
            <person name="Wang J."/>
            <person name="Gasser R.B."/>
        </authorList>
    </citation>
    <scope>NUCLEOTIDE SEQUENCE [LARGE SCALE GENOMIC DNA]</scope>
</reference>
<comment type="pathway">
    <text evidence="4">Amino-acid biosynthesis; L-methionine biosynthesis via salvage pathway; S-methyl-5-thio-alpha-D-ribose 1-phosphate from S-methyl-5'-thioadenosine (phosphorylase route): step 1/1.</text>
</comment>
<dbReference type="GO" id="GO:0019509">
    <property type="term" value="P:L-methionine salvage from methylthioadenosine"/>
    <property type="evidence" value="ECO:0007669"/>
    <property type="project" value="UniProtKB-UniRule"/>
</dbReference>
<dbReference type="GO" id="GO:0005634">
    <property type="term" value="C:nucleus"/>
    <property type="evidence" value="ECO:0007669"/>
    <property type="project" value="UniProtKB-SubCell"/>
</dbReference>
<dbReference type="Pfam" id="PF01048">
    <property type="entry name" value="PNP_UDP_1"/>
    <property type="match status" value="1"/>
</dbReference>
<dbReference type="InterPro" id="IPR010044">
    <property type="entry name" value="MTAP"/>
</dbReference>
<keyword evidence="2 4" id="KW-0808">Transferase</keyword>
<keyword evidence="3 4" id="KW-0660">Purine salvage</keyword>
<evidence type="ECO:0000313" key="8">
    <source>
        <dbReference type="Proteomes" id="UP000054324"/>
    </source>
</evidence>
<dbReference type="AlphaFoldDB" id="A0A074ZVS6"/>
<dbReference type="RefSeq" id="XP_009176978.1">
    <property type="nucleotide sequence ID" value="XM_009178714.1"/>
</dbReference>
<dbReference type="PANTHER" id="PTHR42679:SF2">
    <property type="entry name" value="S-METHYL-5'-THIOADENOSINE PHOSPHORYLASE"/>
    <property type="match status" value="1"/>
</dbReference>
<evidence type="ECO:0000256" key="4">
    <source>
        <dbReference type="HAMAP-Rule" id="MF_03155"/>
    </source>
</evidence>
<dbReference type="GeneID" id="20326065"/>
<sequence length="441" mass="48561">MANIKVGIIGGSGLSSSNILQNATERVLTTIFGDPSDNILEGTIEGVPCALLARHGRNHSIIPGDVNYRANIWALKTVGCTHILASTACGGLQDYTQPGDFLILDQFMDFSRGREQTLYGGKRPALEGVLHIPTGEPFCEQTRQVLIESARALSLSVCDRDQGPPASSFHPCVHTRGSAITISGPRFSTKLESKIYRSFGIDLVNMTLVPEVVLAREAAMSYASVAIVTDYDSWKSDVQEVSVCGVLEEFGKSAEKVKLLLIHAVRLIGQRDWTKTMEANELLVAKSRQDVLHNSNHKLMDRLHTFLLRHTEEMSSPTVFSRLTHGSLISHHVHFDKFDCRYIHGIRISGARWTKWLERGFTDRKVRGSNSTSATRLPPSRLGRPGSIPAVVPSSCGMAARHRKGATAERFLYAFQKILNLDLGIESSERPVLSCLTTITL</sequence>
<dbReference type="UniPathway" id="UPA00904">
    <property type="reaction ID" value="UER00873"/>
</dbReference>
<keyword evidence="1 4" id="KW-0328">Glycosyltransferase</keyword>
<evidence type="ECO:0000256" key="2">
    <source>
        <dbReference type="ARBA" id="ARBA00022679"/>
    </source>
</evidence>
<feature type="domain" description="Nucleoside phosphorylase" evidence="6">
    <location>
        <begin position="5"/>
        <end position="255"/>
    </location>
</feature>
<keyword evidence="8" id="KW-1185">Reference proteome</keyword>
<dbReference type="InterPro" id="IPR000845">
    <property type="entry name" value="Nucleoside_phosphorylase_d"/>
</dbReference>
<dbReference type="PANTHER" id="PTHR42679">
    <property type="entry name" value="S-METHYL-5'-THIOADENOSINE PHOSPHORYLASE"/>
    <property type="match status" value="1"/>
</dbReference>
<feature type="binding site" evidence="4">
    <location>
        <begin position="87"/>
        <end position="88"/>
    </location>
    <ligand>
        <name>phosphate</name>
        <dbReference type="ChEBI" id="CHEBI:43474"/>
    </ligand>
</feature>
<dbReference type="CDD" id="cd09010">
    <property type="entry name" value="MTAP_SsMTAPII_like_MTIP"/>
    <property type="match status" value="1"/>
</dbReference>
<dbReference type="PROSITE" id="PS01240">
    <property type="entry name" value="PNP_MTAP_2"/>
    <property type="match status" value="1"/>
</dbReference>
<dbReference type="GO" id="GO:0005829">
    <property type="term" value="C:cytosol"/>
    <property type="evidence" value="ECO:0007669"/>
    <property type="project" value="TreeGrafter"/>
</dbReference>
<feature type="binding site" evidence="4">
    <location>
        <begin position="230"/>
        <end position="232"/>
    </location>
    <ligand>
        <name>substrate</name>
    </ligand>
</feature>
<evidence type="ECO:0000259" key="6">
    <source>
        <dbReference type="Pfam" id="PF01048"/>
    </source>
</evidence>
<comment type="catalytic activity">
    <reaction evidence="4">
        <text>S-methyl-5'-thioadenosine + phosphate = 5-(methylsulfanyl)-alpha-D-ribose 1-phosphate + adenine</text>
        <dbReference type="Rhea" id="RHEA:11852"/>
        <dbReference type="ChEBI" id="CHEBI:16708"/>
        <dbReference type="ChEBI" id="CHEBI:17509"/>
        <dbReference type="ChEBI" id="CHEBI:43474"/>
        <dbReference type="ChEBI" id="CHEBI:58533"/>
        <dbReference type="EC" id="2.4.2.28"/>
    </reaction>
</comment>
<dbReference type="Proteomes" id="UP000054324">
    <property type="component" value="Unassembled WGS sequence"/>
</dbReference>
<evidence type="ECO:0000256" key="1">
    <source>
        <dbReference type="ARBA" id="ARBA00022676"/>
    </source>
</evidence>
<evidence type="ECO:0000256" key="3">
    <source>
        <dbReference type="ARBA" id="ARBA00022726"/>
    </source>
</evidence>
<name>A0A074ZVS6_OPIVI</name>
<dbReference type="STRING" id="6198.A0A074ZVS6"/>
<comment type="similarity">
    <text evidence="4">Belongs to the PNP/MTAP phosphorylase family. MTAP subfamily.</text>
</comment>
<protein>
    <recommendedName>
        <fullName evidence="4">S-methyl-5'-thioadenosine phosphorylase</fullName>
        <ecNumber evidence="4">2.4.2.28</ecNumber>
    </recommendedName>
    <alternativeName>
        <fullName evidence="4">5'-methylthioadenosine phosphorylase</fullName>
        <shortName evidence="4">MTA phosphorylase</shortName>
        <shortName evidence="4">MTAP</shortName>
        <shortName evidence="4">MTAPase</shortName>
    </alternativeName>
</protein>
<feature type="binding site" evidence="4">
    <location>
        <position position="207"/>
    </location>
    <ligand>
        <name>phosphate</name>
        <dbReference type="ChEBI" id="CHEBI:43474"/>
    </ligand>
</feature>
<dbReference type="SUPFAM" id="SSF53167">
    <property type="entry name" value="Purine and uridine phosphorylases"/>
    <property type="match status" value="1"/>
</dbReference>
<dbReference type="GO" id="GO:0006166">
    <property type="term" value="P:purine ribonucleoside salvage"/>
    <property type="evidence" value="ECO:0007669"/>
    <property type="project" value="UniProtKB-KW"/>
</dbReference>
<comment type="subcellular location">
    <subcellularLocation>
        <location evidence="4">Cytoplasm</location>
    </subcellularLocation>
    <subcellularLocation>
        <location evidence="4">Nucleus</location>
    </subcellularLocation>
</comment>
<organism evidence="7 8">
    <name type="scientific">Opisthorchis viverrini</name>
    <name type="common">Southeast Asian liver fluke</name>
    <dbReference type="NCBI Taxonomy" id="6198"/>
    <lineage>
        <taxon>Eukaryota</taxon>
        <taxon>Metazoa</taxon>
        <taxon>Spiralia</taxon>
        <taxon>Lophotrochozoa</taxon>
        <taxon>Platyhelminthes</taxon>
        <taxon>Trematoda</taxon>
        <taxon>Digenea</taxon>
        <taxon>Opisthorchiida</taxon>
        <taxon>Opisthorchiata</taxon>
        <taxon>Opisthorchiidae</taxon>
        <taxon>Opisthorchis</taxon>
    </lineage>
</organism>
<evidence type="ECO:0000313" key="7">
    <source>
        <dbReference type="EMBL" id="KER19274.1"/>
    </source>
</evidence>
<gene>
    <name evidence="7" type="ORF">T265_11897</name>
</gene>
<dbReference type="EC" id="2.4.2.28" evidence="4"/>
<proteinExistence type="inferred from homology"/>
<dbReference type="GO" id="GO:0017061">
    <property type="term" value="F:S-methyl-5-thioadenosine phosphorylase activity"/>
    <property type="evidence" value="ECO:0007669"/>
    <property type="project" value="UniProtKB-UniRule"/>
</dbReference>
<feature type="binding site" evidence="4">
    <location>
        <position position="12"/>
    </location>
    <ligand>
        <name>phosphate</name>
        <dbReference type="ChEBI" id="CHEBI:43474"/>
    </ligand>
</feature>
<dbReference type="InterPro" id="IPR035994">
    <property type="entry name" value="Nucleoside_phosphorylase_sf"/>
</dbReference>
<keyword evidence="4" id="KW-0963">Cytoplasm</keyword>
<dbReference type="KEGG" id="ovi:T265_11897"/>
<feature type="binding site" evidence="4">
    <location>
        <begin position="54"/>
        <end position="55"/>
    </location>
    <ligand>
        <name>phosphate</name>
        <dbReference type="ChEBI" id="CHEBI:43474"/>
    </ligand>
</feature>
<feature type="region of interest" description="Disordered" evidence="5">
    <location>
        <begin position="366"/>
        <end position="386"/>
    </location>
</feature>
<dbReference type="Gene3D" id="3.40.50.1580">
    <property type="entry name" value="Nucleoside phosphorylase domain"/>
    <property type="match status" value="1"/>
</dbReference>
<dbReference type="OrthoDB" id="431409at2759"/>
<dbReference type="HAMAP" id="MF_01963">
    <property type="entry name" value="MTAP"/>
    <property type="match status" value="1"/>
</dbReference>
<dbReference type="EMBL" id="KL597261">
    <property type="protein sequence ID" value="KER19274.1"/>
    <property type="molecule type" value="Genomic_DNA"/>
</dbReference>
<dbReference type="CTD" id="20326065"/>
<comment type="subunit">
    <text evidence="4">Homotrimer.</text>
</comment>
<comment type="function">
    <text evidence="4">Catalyzes the reversible phosphorylation of S-methyl-5'-thioadenosine (MTA) to adenine and 5-methylthioribose-1-phosphate. Involved in the breakdown of MTA, a major by-product of polyamine biosynthesis. Responsible for the first step in the methionine salvage pathway after MTA has been generated from S-adenosylmethionine. Has broad substrate specificity with 6-aminopurine nucleosides as preferred substrates.</text>
</comment>
<dbReference type="InterPro" id="IPR018099">
    <property type="entry name" value="Purine_phosphorylase-2_CS"/>
</dbReference>
<feature type="site" description="Important for substrate specificity" evidence="4">
    <location>
        <position position="243"/>
    </location>
</feature>
<evidence type="ECO:0000256" key="5">
    <source>
        <dbReference type="SAM" id="MobiDB-lite"/>
    </source>
</evidence>